<accession>A0A1V0GVC2</accession>
<dbReference type="EMBL" id="CP020442">
    <property type="protein sequence ID" value="ARC37787.1"/>
    <property type="molecule type" value="Genomic_DNA"/>
</dbReference>
<dbReference type="AlphaFoldDB" id="A0A1V0GVC2"/>
<name>A0A1V0GVC2_9RHOB</name>
<gene>
    <name evidence="1" type="ORF">A6J80_16715</name>
</gene>
<evidence type="ECO:0000313" key="2">
    <source>
        <dbReference type="Proteomes" id="UP000191257"/>
    </source>
</evidence>
<evidence type="ECO:0000313" key="1">
    <source>
        <dbReference type="EMBL" id="ARC37787.1"/>
    </source>
</evidence>
<dbReference type="Proteomes" id="UP000191257">
    <property type="component" value="Chromosome"/>
</dbReference>
<dbReference type="STRING" id="147645.A6J80_16715"/>
<organism evidence="1 2">
    <name type="scientific">Paracoccus yeei</name>
    <dbReference type="NCBI Taxonomy" id="147645"/>
    <lineage>
        <taxon>Bacteria</taxon>
        <taxon>Pseudomonadati</taxon>
        <taxon>Pseudomonadota</taxon>
        <taxon>Alphaproteobacteria</taxon>
        <taxon>Rhodobacterales</taxon>
        <taxon>Paracoccaceae</taxon>
        <taxon>Paracoccus</taxon>
    </lineage>
</organism>
<proteinExistence type="predicted"/>
<keyword evidence="2" id="KW-1185">Reference proteome</keyword>
<dbReference type="KEGG" id="pye:A6J80_16715"/>
<protein>
    <submittedName>
        <fullName evidence="1">Uncharacterized protein</fullName>
    </submittedName>
</protein>
<reference evidence="1" key="1">
    <citation type="submission" date="2017-12" db="EMBL/GenBank/DDBJ databases">
        <title>FDA dAtabase for Regulatory Grade micrObial Sequences (FDA-ARGOS): Supporting development and validation of Infectious Disease Dx tests.</title>
        <authorList>
            <person name="Campos J."/>
            <person name="Goldberg B."/>
            <person name="Tallon L."/>
            <person name="Sadzewicz L."/>
            <person name="Sengamalay N."/>
            <person name="Ott S."/>
            <person name="Godinez A."/>
            <person name="Nagaraj S."/>
            <person name="Vyas G."/>
            <person name="Aluvathingal J."/>
            <person name="Nadendla S."/>
            <person name="Geyer C."/>
            <person name="Nandy P."/>
            <person name="Hobson J."/>
            <person name="Sichtig H."/>
        </authorList>
    </citation>
    <scope>NUCLEOTIDE SEQUENCE</scope>
    <source>
        <strain evidence="1">FDAARGOS_252</strain>
    </source>
</reference>
<sequence length="128" mass="14498">MDFVSNSSSTSFVYIARDMLSRDEFFSAAGVGPDSPVAPLFDAMFAELKTQIDRGTVLTRVEDVDTTENRQHFTPAVLDRMKQGIVNGDKVTIGRFSSENNLAEMTLCTEIFEIESERFFINAYDNYW</sequence>